<dbReference type="GO" id="GO:0006383">
    <property type="term" value="P:transcription by RNA polymerase III"/>
    <property type="evidence" value="ECO:0007669"/>
    <property type="project" value="UniProtKB-UniRule"/>
</dbReference>
<comment type="similarity">
    <text evidence="2 4">Belongs to the eukaryotic RPC7 RNA polymerase subunit family.</text>
</comment>
<protein>
    <recommendedName>
        <fullName evidence="4">DNA-directed RNA polymerase III subunit</fullName>
    </recommendedName>
</protein>
<dbReference type="PANTHER" id="PTHR15367">
    <property type="entry name" value="DNA-DIRECTED RNA POLYMERASE III"/>
    <property type="match status" value="1"/>
</dbReference>
<feature type="compositionally biased region" description="Acidic residues" evidence="5">
    <location>
        <begin position="175"/>
        <end position="195"/>
    </location>
</feature>
<dbReference type="InterPro" id="IPR024661">
    <property type="entry name" value="RNA_pol_III_Rpc31"/>
</dbReference>
<gene>
    <name evidence="6" type="ORF">ACEWY4_024463</name>
</gene>
<comment type="subunit">
    <text evidence="4">Component of the RNA polymerase III (Pol III) complex.</text>
</comment>
<sequence length="220" mass="25686">MAGRGRGRAQLTFNVDALGIKRGEALPPTMVKPSPLFPPMQFQPVPLQTGEAVDYMIALKQEFRASTKNLPFHIIPAKAKRDVERYTDKYQTSEPKNNTIEWTPDWNRLPKELCIRVREPQKSKAHPSMKRKKKTEIGKQEVIQKLETLQKKEEETKSDEEEENEEENKKKKREDDEEPEEENDYDDEDFEDETDYIMSYFDNGEDFGGDSDDNMDEATY</sequence>
<name>A0ABD1J308_9TELE</name>
<feature type="region of interest" description="Disordered" evidence="5">
    <location>
        <begin position="117"/>
        <end position="220"/>
    </location>
</feature>
<dbReference type="GO" id="GO:0005666">
    <property type="term" value="C:RNA polymerase III complex"/>
    <property type="evidence" value="ECO:0007669"/>
    <property type="project" value="UniProtKB-UniRule"/>
</dbReference>
<comment type="caution">
    <text evidence="6">The sequence shown here is derived from an EMBL/GenBank/DDBJ whole genome shotgun (WGS) entry which is preliminary data.</text>
</comment>
<keyword evidence="7" id="KW-1185">Reference proteome</keyword>
<reference evidence="6 7" key="1">
    <citation type="submission" date="2024-09" db="EMBL/GenBank/DDBJ databases">
        <title>A chromosome-level genome assembly of Gray's grenadier anchovy, Coilia grayii.</title>
        <authorList>
            <person name="Fu Z."/>
        </authorList>
    </citation>
    <scope>NUCLEOTIDE SEQUENCE [LARGE SCALE GENOMIC DNA]</scope>
    <source>
        <strain evidence="6">G4</strain>
        <tissue evidence="6">Muscle</tissue>
    </source>
</reference>
<comment type="subcellular location">
    <subcellularLocation>
        <location evidence="1 4">Nucleus</location>
    </subcellularLocation>
</comment>
<evidence type="ECO:0000256" key="4">
    <source>
        <dbReference type="PIRNR" id="PIRNR000777"/>
    </source>
</evidence>
<dbReference type="PIRSF" id="PIRSF000777">
    <property type="entry name" value="RNA_polIII_C31"/>
    <property type="match status" value="1"/>
</dbReference>
<dbReference type="EMBL" id="JBHFQA010000021">
    <property type="protein sequence ID" value="KAL2080670.1"/>
    <property type="molecule type" value="Genomic_DNA"/>
</dbReference>
<feature type="compositionally biased region" description="Basic and acidic residues" evidence="5">
    <location>
        <begin position="135"/>
        <end position="155"/>
    </location>
</feature>
<comment type="function">
    <text evidence="4">DNA-dependent RNA polymerase catalyzes the transcription of DNA into RNA using the four ribonucleoside triphosphates as substrates. Specific peripheric component of RNA polymerase III which synthesizes small RNAs, such as 5S rRNA and tRNAs.</text>
</comment>
<keyword evidence="3 4" id="KW-0539">Nucleus</keyword>
<evidence type="ECO:0000313" key="7">
    <source>
        <dbReference type="Proteomes" id="UP001591681"/>
    </source>
</evidence>
<dbReference type="PANTHER" id="PTHR15367:SF4">
    <property type="entry name" value="DNA-DIRECTED RNA POLYMERASE III SUBUNIT RPC7-LIKE"/>
    <property type="match status" value="1"/>
</dbReference>
<feature type="compositionally biased region" description="Acidic residues" evidence="5">
    <location>
        <begin position="203"/>
        <end position="220"/>
    </location>
</feature>
<dbReference type="Proteomes" id="UP001591681">
    <property type="component" value="Unassembled WGS sequence"/>
</dbReference>
<feature type="compositionally biased region" description="Basic residues" evidence="5">
    <location>
        <begin position="123"/>
        <end position="134"/>
    </location>
</feature>
<evidence type="ECO:0000313" key="6">
    <source>
        <dbReference type="EMBL" id="KAL2080670.1"/>
    </source>
</evidence>
<evidence type="ECO:0000256" key="3">
    <source>
        <dbReference type="ARBA" id="ARBA00023242"/>
    </source>
</evidence>
<proteinExistence type="inferred from homology"/>
<dbReference type="Pfam" id="PF11705">
    <property type="entry name" value="RNA_pol_3_Rpc31"/>
    <property type="match status" value="1"/>
</dbReference>
<evidence type="ECO:0000256" key="2">
    <source>
        <dbReference type="ARBA" id="ARBA00008352"/>
    </source>
</evidence>
<evidence type="ECO:0000256" key="1">
    <source>
        <dbReference type="ARBA" id="ARBA00004123"/>
    </source>
</evidence>
<accession>A0ABD1J308</accession>
<organism evidence="6 7">
    <name type="scientific">Coilia grayii</name>
    <name type="common">Gray's grenadier anchovy</name>
    <dbReference type="NCBI Taxonomy" id="363190"/>
    <lineage>
        <taxon>Eukaryota</taxon>
        <taxon>Metazoa</taxon>
        <taxon>Chordata</taxon>
        <taxon>Craniata</taxon>
        <taxon>Vertebrata</taxon>
        <taxon>Euteleostomi</taxon>
        <taxon>Actinopterygii</taxon>
        <taxon>Neopterygii</taxon>
        <taxon>Teleostei</taxon>
        <taxon>Clupei</taxon>
        <taxon>Clupeiformes</taxon>
        <taxon>Clupeoidei</taxon>
        <taxon>Engraulidae</taxon>
        <taxon>Coilinae</taxon>
        <taxon>Coilia</taxon>
    </lineage>
</organism>
<evidence type="ECO:0000256" key="5">
    <source>
        <dbReference type="SAM" id="MobiDB-lite"/>
    </source>
</evidence>
<dbReference type="AlphaFoldDB" id="A0ABD1J308"/>
<feature type="compositionally biased region" description="Acidic residues" evidence="5">
    <location>
        <begin position="156"/>
        <end position="166"/>
    </location>
</feature>